<comment type="caution">
    <text evidence="2">The sequence shown here is derived from an EMBL/GenBank/DDBJ whole genome shotgun (WGS) entry which is preliminary data.</text>
</comment>
<feature type="signal peptide" evidence="1">
    <location>
        <begin position="1"/>
        <end position="19"/>
    </location>
</feature>
<dbReference type="Proteomes" id="UP001500141">
    <property type="component" value="Unassembled WGS sequence"/>
</dbReference>
<evidence type="ECO:0008006" key="4">
    <source>
        <dbReference type="Google" id="ProtNLM"/>
    </source>
</evidence>
<dbReference type="EMBL" id="BAABIP010000005">
    <property type="protein sequence ID" value="GAA4757438.1"/>
    <property type="molecule type" value="Genomic_DNA"/>
</dbReference>
<dbReference type="Pfam" id="PF13715">
    <property type="entry name" value="CarbopepD_reg_2"/>
    <property type="match status" value="1"/>
</dbReference>
<gene>
    <name evidence="2" type="ORF">GCM10023230_01510</name>
</gene>
<dbReference type="SUPFAM" id="SSF49464">
    <property type="entry name" value="Carboxypeptidase regulatory domain-like"/>
    <property type="match status" value="1"/>
</dbReference>
<dbReference type="InterPro" id="IPR008969">
    <property type="entry name" value="CarboxyPept-like_regulatory"/>
</dbReference>
<accession>A0ABP8ZI73</accession>
<organism evidence="2 3">
    <name type="scientific">Flavobacterium hankyongi</name>
    <dbReference type="NCBI Taxonomy" id="1176532"/>
    <lineage>
        <taxon>Bacteria</taxon>
        <taxon>Pseudomonadati</taxon>
        <taxon>Bacteroidota</taxon>
        <taxon>Flavobacteriia</taxon>
        <taxon>Flavobacteriales</taxon>
        <taxon>Flavobacteriaceae</taxon>
        <taxon>Flavobacterium</taxon>
    </lineage>
</organism>
<evidence type="ECO:0000313" key="2">
    <source>
        <dbReference type="EMBL" id="GAA4757438.1"/>
    </source>
</evidence>
<keyword evidence="3" id="KW-1185">Reference proteome</keyword>
<sequence>MKKTILFVLLLFSITNLFSQQNFILHLKNTTNNEPIQSATITVKNSGFGTVSNDEGTFQIVASSNSDILISHLEFKTTTISLDKIDSKTNTILLEPNTIELEDIIVTKEPINELLYKAVETSKSRFNKPIVLNTYYREFVKVNDKYTRFTDGLVDYHMIKSKADLIVNQSRAARLISEDDQTLDVASGLDVRSATTKQYTFSALEKILFDGKKYEDYDFELKSRVEKSGNEVYIINFKPKEELKKYLYKGTVVFNPENYLITDVEINSDQSKLEYSKTINILIVKAAMLDLKVKSTYKVTNGGNYLLAFSSRRGKIKIWNKRKYNDVIEFKSDLVVTDFKKEDFVYNKKDVYNERSLYERGNKYSDKFWKKNNSMVLTDEEAEIIKKLELESKSVN</sequence>
<feature type="chain" id="PRO_5045313744" description="Carboxypeptidase-like regulatory domain-containing protein" evidence="1">
    <location>
        <begin position="20"/>
        <end position="396"/>
    </location>
</feature>
<evidence type="ECO:0000256" key="1">
    <source>
        <dbReference type="SAM" id="SignalP"/>
    </source>
</evidence>
<reference evidence="3" key="1">
    <citation type="journal article" date="2019" name="Int. J. Syst. Evol. Microbiol.">
        <title>The Global Catalogue of Microorganisms (GCM) 10K type strain sequencing project: providing services to taxonomists for standard genome sequencing and annotation.</title>
        <authorList>
            <consortium name="The Broad Institute Genomics Platform"/>
            <consortium name="The Broad Institute Genome Sequencing Center for Infectious Disease"/>
            <person name="Wu L."/>
            <person name="Ma J."/>
        </authorList>
    </citation>
    <scope>NUCLEOTIDE SEQUENCE [LARGE SCALE GENOMIC DNA]</scope>
    <source>
        <strain evidence="3">JCM 18198</strain>
    </source>
</reference>
<proteinExistence type="predicted"/>
<evidence type="ECO:0000313" key="3">
    <source>
        <dbReference type="Proteomes" id="UP001500141"/>
    </source>
</evidence>
<name>A0ABP8ZI73_9FLAO</name>
<dbReference type="RefSeq" id="WP_264542630.1">
    <property type="nucleotide sequence ID" value="NZ_BAABIP010000005.1"/>
</dbReference>
<keyword evidence="1" id="KW-0732">Signal</keyword>
<protein>
    <recommendedName>
        <fullName evidence="4">Carboxypeptidase-like regulatory domain-containing protein</fullName>
    </recommendedName>
</protein>